<dbReference type="AlphaFoldDB" id="J0H9W0"/>
<dbReference type="EMBL" id="JH719381">
    <property type="protein sequence ID" value="EJB07195.1"/>
    <property type="molecule type" value="Genomic_DNA"/>
</dbReference>
<dbReference type="Proteomes" id="UP000005092">
    <property type="component" value="Unassembled WGS sequence"/>
</dbReference>
<evidence type="ECO:0000313" key="2">
    <source>
        <dbReference type="Proteomes" id="UP000005092"/>
    </source>
</evidence>
<proteinExistence type="predicted"/>
<dbReference type="HOGENOM" id="CLU_2635590_0_0_5"/>
<gene>
    <name evidence="1" type="ORF">Rleg9DRAFT_6199</name>
</gene>
<dbReference type="RefSeq" id="WP_003592752.1">
    <property type="nucleotide sequence ID" value="NZ_JH719381.1"/>
</dbReference>
<sequence length="77" mass="8845">MFFNRGYGVYATFDLKRLSSGVRLHYRSFDQFLSPKRTVDLARVGITHGPISGADRPTQLFHVETQPDQLAADRFDR</sequence>
<name>J0H9W0_RHILT</name>
<accession>J0H9W0</accession>
<protein>
    <submittedName>
        <fullName evidence="1">Uncharacterized protein</fullName>
    </submittedName>
</protein>
<reference evidence="1 2" key="1">
    <citation type="submission" date="2012-02" db="EMBL/GenBank/DDBJ databases">
        <title>Improved High-Quality Draft Sequence of Rhizobium leguminosarum bv. trifolii WSM597.</title>
        <authorList>
            <consortium name="US DOE Joint Genome Institute"/>
            <person name="Lucas S."/>
            <person name="Han J."/>
            <person name="Lapidus A."/>
            <person name="Cheng J.-F."/>
            <person name="Goodwin L."/>
            <person name="Pitluck S."/>
            <person name="Peters L."/>
            <person name="Ovchinnikova G."/>
            <person name="Held B."/>
            <person name="Detter J.C."/>
            <person name="Han C."/>
            <person name="Tapia R."/>
            <person name="Land M."/>
            <person name="Hauser L."/>
            <person name="Kyrpides N."/>
            <person name="Ivanova N."/>
            <person name="Pagani I."/>
            <person name="Brau L."/>
            <person name="Yates R."/>
            <person name="O'Hara G."/>
            <person name="Rui T."/>
            <person name="Howieson J."/>
            <person name="Reeve W."/>
            <person name="Woyke T."/>
        </authorList>
    </citation>
    <scope>NUCLEOTIDE SEQUENCE [LARGE SCALE GENOMIC DNA]</scope>
    <source>
        <strain evidence="1 2">WSM597</strain>
    </source>
</reference>
<organism evidence="1 2">
    <name type="scientific">Rhizobium leguminosarum bv. trifolii WSM597</name>
    <dbReference type="NCBI Taxonomy" id="754764"/>
    <lineage>
        <taxon>Bacteria</taxon>
        <taxon>Pseudomonadati</taxon>
        <taxon>Pseudomonadota</taxon>
        <taxon>Alphaproteobacteria</taxon>
        <taxon>Hyphomicrobiales</taxon>
        <taxon>Rhizobiaceae</taxon>
        <taxon>Rhizobium/Agrobacterium group</taxon>
        <taxon>Rhizobium</taxon>
    </lineage>
</organism>
<evidence type="ECO:0000313" key="1">
    <source>
        <dbReference type="EMBL" id="EJB07195.1"/>
    </source>
</evidence>